<dbReference type="Proteomes" id="UP001497680">
    <property type="component" value="Unassembled WGS sequence"/>
</dbReference>
<evidence type="ECO:0000313" key="1">
    <source>
        <dbReference type="EMBL" id="KAI6090641.1"/>
    </source>
</evidence>
<protein>
    <submittedName>
        <fullName evidence="1">Uncharacterized protein</fullName>
    </submittedName>
</protein>
<proteinExistence type="predicted"/>
<keyword evidence="2" id="KW-1185">Reference proteome</keyword>
<evidence type="ECO:0000313" key="2">
    <source>
        <dbReference type="Proteomes" id="UP001497680"/>
    </source>
</evidence>
<sequence>MGSVSVLASVSVLGTCCCLARPYSTYHVVSKNLPLIPRLSVAYWYPKTCPSLRRQRGVAVYPRFRGAPGIDLDPGCSSGVGLTSAERCPLQRLHMVLGRG</sequence>
<reference evidence="1 2" key="1">
    <citation type="journal article" date="2022" name="New Phytol.">
        <title>Ecological generalism drives hyperdiversity of secondary metabolite gene clusters in xylarialean endophytes.</title>
        <authorList>
            <person name="Franco M.E.E."/>
            <person name="Wisecaver J.H."/>
            <person name="Arnold A.E."/>
            <person name="Ju Y.M."/>
            <person name="Slot J.C."/>
            <person name="Ahrendt S."/>
            <person name="Moore L.P."/>
            <person name="Eastman K.E."/>
            <person name="Scott K."/>
            <person name="Konkel Z."/>
            <person name="Mondo S.J."/>
            <person name="Kuo A."/>
            <person name="Hayes R.D."/>
            <person name="Haridas S."/>
            <person name="Andreopoulos B."/>
            <person name="Riley R."/>
            <person name="LaButti K."/>
            <person name="Pangilinan J."/>
            <person name="Lipzen A."/>
            <person name="Amirebrahimi M."/>
            <person name="Yan J."/>
            <person name="Adam C."/>
            <person name="Keymanesh K."/>
            <person name="Ng V."/>
            <person name="Louie K."/>
            <person name="Northen T."/>
            <person name="Drula E."/>
            <person name="Henrissat B."/>
            <person name="Hsieh H.M."/>
            <person name="Youens-Clark K."/>
            <person name="Lutzoni F."/>
            <person name="Miadlikowska J."/>
            <person name="Eastwood D.C."/>
            <person name="Hamelin R.C."/>
            <person name="Grigoriev I.V."/>
            <person name="U'Ren J.M."/>
        </authorList>
    </citation>
    <scope>NUCLEOTIDE SEQUENCE [LARGE SCALE GENOMIC DNA]</scope>
    <source>
        <strain evidence="1 2">ER1909</strain>
    </source>
</reference>
<accession>A0ACC0DDB8</accession>
<dbReference type="EMBL" id="MU394290">
    <property type="protein sequence ID" value="KAI6090641.1"/>
    <property type="molecule type" value="Genomic_DNA"/>
</dbReference>
<gene>
    <name evidence="1" type="ORF">F4821DRAFT_228700</name>
</gene>
<name>A0ACC0DDB8_9PEZI</name>
<organism evidence="1 2">
    <name type="scientific">Hypoxylon rubiginosum</name>
    <dbReference type="NCBI Taxonomy" id="110542"/>
    <lineage>
        <taxon>Eukaryota</taxon>
        <taxon>Fungi</taxon>
        <taxon>Dikarya</taxon>
        <taxon>Ascomycota</taxon>
        <taxon>Pezizomycotina</taxon>
        <taxon>Sordariomycetes</taxon>
        <taxon>Xylariomycetidae</taxon>
        <taxon>Xylariales</taxon>
        <taxon>Hypoxylaceae</taxon>
        <taxon>Hypoxylon</taxon>
    </lineage>
</organism>
<comment type="caution">
    <text evidence="1">The sequence shown here is derived from an EMBL/GenBank/DDBJ whole genome shotgun (WGS) entry which is preliminary data.</text>
</comment>